<dbReference type="Gene3D" id="2.60.120.590">
    <property type="entry name" value="Alpha-ketoglutarate-dependent dioxygenase AlkB-like"/>
    <property type="match status" value="1"/>
</dbReference>
<keyword evidence="8" id="KW-1185">Reference proteome</keyword>
<reference evidence="7 8" key="1">
    <citation type="submission" date="2019-03" db="EMBL/GenBank/DDBJ databases">
        <title>The complete genome sequence of Neokomagataea sp. Jb2 NBRC113641.</title>
        <authorList>
            <person name="Chua K.-O."/>
            <person name="Chan K.-G."/>
            <person name="See-Too W.-S."/>
        </authorList>
    </citation>
    <scope>NUCLEOTIDE SEQUENCE [LARGE SCALE GENOMIC DNA]</scope>
    <source>
        <strain evidence="7 8">Jb2</strain>
    </source>
</reference>
<evidence type="ECO:0000259" key="6">
    <source>
        <dbReference type="PROSITE" id="PS51471"/>
    </source>
</evidence>
<dbReference type="GO" id="GO:0035513">
    <property type="term" value="P:oxidative RNA demethylation"/>
    <property type="evidence" value="ECO:0007669"/>
    <property type="project" value="TreeGrafter"/>
</dbReference>
<feature type="binding site" evidence="5">
    <location>
        <position position="154"/>
    </location>
    <ligand>
        <name>Fe cation</name>
        <dbReference type="ChEBI" id="CHEBI:24875"/>
        <note>catalytic</note>
    </ligand>
</feature>
<dbReference type="PANTHER" id="PTHR16557">
    <property type="entry name" value="ALKYLATED DNA REPAIR PROTEIN ALKB-RELATED"/>
    <property type="match status" value="1"/>
</dbReference>
<evidence type="ECO:0000256" key="1">
    <source>
        <dbReference type="ARBA" id="ARBA00022723"/>
    </source>
</evidence>
<evidence type="ECO:0000256" key="3">
    <source>
        <dbReference type="ARBA" id="ARBA00023002"/>
    </source>
</evidence>
<dbReference type="RefSeq" id="WP_165600430.1">
    <property type="nucleotide sequence ID" value="NZ_SORZ01000001.1"/>
</dbReference>
<comment type="cofactor">
    <cofactor evidence="5">
        <name>Fe(2+)</name>
        <dbReference type="ChEBI" id="CHEBI:29033"/>
    </cofactor>
    <text evidence="5">Binds 1 Fe(2+) ion per subunit.</text>
</comment>
<dbReference type="GO" id="GO:0035516">
    <property type="term" value="F:broad specificity oxidative DNA demethylase activity"/>
    <property type="evidence" value="ECO:0007669"/>
    <property type="project" value="TreeGrafter"/>
</dbReference>
<keyword evidence="3" id="KW-0560">Oxidoreductase</keyword>
<evidence type="ECO:0000256" key="5">
    <source>
        <dbReference type="PIRSR" id="PIRSR604574-2"/>
    </source>
</evidence>
<keyword evidence="4 5" id="KW-0408">Iron</keyword>
<evidence type="ECO:0000313" key="8">
    <source>
        <dbReference type="Proteomes" id="UP000315037"/>
    </source>
</evidence>
<dbReference type="InterPro" id="IPR037151">
    <property type="entry name" value="AlkB-like_sf"/>
</dbReference>
<keyword evidence="2 7" id="KW-0223">Dioxygenase</keyword>
<dbReference type="InterPro" id="IPR005123">
    <property type="entry name" value="Oxoglu/Fe-dep_dioxygenase_dom"/>
</dbReference>
<gene>
    <name evidence="7" type="ORF">E3202_04110</name>
</gene>
<organism evidence="7 8">
    <name type="scientific">Oecophyllibacter saccharovorans</name>
    <dbReference type="NCBI Taxonomy" id="2558360"/>
    <lineage>
        <taxon>Bacteria</taxon>
        <taxon>Pseudomonadati</taxon>
        <taxon>Pseudomonadota</taxon>
        <taxon>Alphaproteobacteria</taxon>
        <taxon>Acetobacterales</taxon>
        <taxon>Acetobacteraceae</taxon>
        <taxon>Oecophyllibacter</taxon>
    </lineage>
</organism>
<dbReference type="GO" id="GO:0005737">
    <property type="term" value="C:cytoplasm"/>
    <property type="evidence" value="ECO:0007669"/>
    <property type="project" value="TreeGrafter"/>
</dbReference>
<proteinExistence type="predicted"/>
<dbReference type="GO" id="GO:0035515">
    <property type="term" value="F:oxidative RNA demethylase activity"/>
    <property type="evidence" value="ECO:0007669"/>
    <property type="project" value="TreeGrafter"/>
</dbReference>
<dbReference type="Proteomes" id="UP000315037">
    <property type="component" value="Unassembled WGS sequence"/>
</dbReference>
<dbReference type="AlphaFoldDB" id="A0A506URW6"/>
<dbReference type="InterPro" id="IPR027450">
    <property type="entry name" value="AlkB-like"/>
</dbReference>
<evidence type="ECO:0000256" key="2">
    <source>
        <dbReference type="ARBA" id="ARBA00022964"/>
    </source>
</evidence>
<keyword evidence="1 5" id="KW-0479">Metal-binding</keyword>
<evidence type="ECO:0000256" key="4">
    <source>
        <dbReference type="ARBA" id="ARBA00023004"/>
    </source>
</evidence>
<dbReference type="PANTHER" id="PTHR16557:SF2">
    <property type="entry name" value="NUCLEIC ACID DIOXYGENASE ALKBH1"/>
    <property type="match status" value="1"/>
</dbReference>
<sequence>MGANSLSLFPEAGSQFPGVELPPGVWHAPGALSLAEQESVVADLRERLKEAPFFRPYMPERPGSPASGAPFSVRMTNLGPLGWVSERRGARYQPVHPKTQQPWPPIPDFLLGLWQRFTLPYWQEAGRGSEPLPPPDCCLVNWYSEDAHMGLHRDNGEAARELPIVSLSLGRSATFRIADPDDGRTQDPNGRIHKVRLNSGDIIAFGGASRLSLHGVPRLLKLRQPGNRGTGTDPLDLGGRLNLTLRRITPV</sequence>
<comment type="caution">
    <text evidence="7">The sequence shown here is derived from an EMBL/GenBank/DDBJ whole genome shotgun (WGS) entry which is preliminary data.</text>
</comment>
<dbReference type="Pfam" id="PF13532">
    <property type="entry name" value="2OG-FeII_Oxy_2"/>
    <property type="match status" value="1"/>
</dbReference>
<dbReference type="PROSITE" id="PS51471">
    <property type="entry name" value="FE2OG_OXY"/>
    <property type="match status" value="1"/>
</dbReference>
<dbReference type="SUPFAM" id="SSF51197">
    <property type="entry name" value="Clavaminate synthase-like"/>
    <property type="match status" value="1"/>
</dbReference>
<dbReference type="InterPro" id="IPR004574">
    <property type="entry name" value="Alkb"/>
</dbReference>
<name>A0A506URW6_9PROT</name>
<feature type="domain" description="Fe2OG dioxygenase" evidence="6">
    <location>
        <begin position="134"/>
        <end position="249"/>
    </location>
</feature>
<evidence type="ECO:0000313" key="7">
    <source>
        <dbReference type="EMBL" id="TPW36087.1"/>
    </source>
</evidence>
<dbReference type="GO" id="GO:0008198">
    <property type="term" value="F:ferrous iron binding"/>
    <property type="evidence" value="ECO:0007669"/>
    <property type="project" value="TreeGrafter"/>
</dbReference>
<protein>
    <submittedName>
        <fullName evidence="7">Alpha-ketoglutarate-dependent dioxygenase AlkB</fullName>
    </submittedName>
</protein>
<dbReference type="EMBL" id="SORZ01000001">
    <property type="protein sequence ID" value="TPW36087.1"/>
    <property type="molecule type" value="Genomic_DNA"/>
</dbReference>
<feature type="binding site" evidence="5">
    <location>
        <position position="152"/>
    </location>
    <ligand>
        <name>Fe cation</name>
        <dbReference type="ChEBI" id="CHEBI:24875"/>
        <note>catalytic</note>
    </ligand>
</feature>
<accession>A0A506URW6</accession>
<feature type="binding site" evidence="5">
    <location>
        <position position="214"/>
    </location>
    <ligand>
        <name>Fe cation</name>
        <dbReference type="ChEBI" id="CHEBI:24875"/>
        <note>catalytic</note>
    </ligand>
</feature>